<dbReference type="AlphaFoldDB" id="A0A0P9ESU4"/>
<feature type="domain" description="Ap4A phosphorylase 1/2 N-terminal" evidence="3">
    <location>
        <begin position="6"/>
        <end position="179"/>
    </location>
</feature>
<dbReference type="GO" id="GO:0005524">
    <property type="term" value="F:ATP binding"/>
    <property type="evidence" value="ECO:0007669"/>
    <property type="project" value="InterPro"/>
</dbReference>
<dbReference type="GO" id="GO:0009117">
    <property type="term" value="P:nucleotide metabolic process"/>
    <property type="evidence" value="ECO:0007669"/>
    <property type="project" value="InterPro"/>
</dbReference>
<dbReference type="Pfam" id="PF09830">
    <property type="entry name" value="ATP_transf"/>
    <property type="match status" value="1"/>
</dbReference>
<dbReference type="RefSeq" id="WP_054964820.1">
    <property type="nucleotide sequence ID" value="NZ_FMUN01000007.1"/>
</dbReference>
<sequence length="290" mass="32803">MTQHTDLLLPGTLWDRIRERTDHALETGALQPIPTECEVVPDEGIDFQVRVAPSLDQKIAEMRAQREKEAAGERFDPFARPEPDLYLGSLTPSHYALLNKFPVLEHHLLIVTWGYEDQQTLLTHPDFTAVDVVLSEVDGLVFFNAGPTAGASQPHKHLQLVPLPLSDGASRLPVDALLEPDRLPEKPTRAPGLPFPHAACRVDFRHQTSEQLAEVFYELRRELGIWYEDAPYNLLATRHWMMLVPRARERFEGLMINALGFAGGFLVRNRDDLEQLRSIGPMRVLRGVSE</sequence>
<keyword evidence="4" id="KW-0548">Nucleotidyltransferase</keyword>
<protein>
    <submittedName>
        <fullName evidence="4">ATP adenylyltransferase</fullName>
    </submittedName>
</protein>
<dbReference type="InterPro" id="IPR019200">
    <property type="entry name" value="ATP_adenylylTrfase_C"/>
</dbReference>
<dbReference type="STRING" id="381306.AN478_01375"/>
<feature type="domain" description="ATP adenylyltransferase C-terminal" evidence="2">
    <location>
        <begin position="192"/>
        <end position="288"/>
    </location>
</feature>
<name>A0A0P9ESU4_9GAMM</name>
<dbReference type="EMBL" id="FMUN01000007">
    <property type="protein sequence ID" value="SCY53558.1"/>
    <property type="molecule type" value="Genomic_DNA"/>
</dbReference>
<dbReference type="Proteomes" id="UP000183104">
    <property type="component" value="Unassembled WGS sequence"/>
</dbReference>
<dbReference type="InterPro" id="IPR045759">
    <property type="entry name" value="Ap4A_phos1/2_N"/>
</dbReference>
<evidence type="ECO:0000256" key="1">
    <source>
        <dbReference type="PIRSR" id="PIRSR000846-1"/>
    </source>
</evidence>
<evidence type="ECO:0000259" key="3">
    <source>
        <dbReference type="Pfam" id="PF19327"/>
    </source>
</evidence>
<dbReference type="PATRIC" id="fig|381306.5.peg.2629"/>
<organism evidence="4 5">
    <name type="scientific">Thiohalorhabdus denitrificans</name>
    <dbReference type="NCBI Taxonomy" id="381306"/>
    <lineage>
        <taxon>Bacteria</taxon>
        <taxon>Pseudomonadati</taxon>
        <taxon>Pseudomonadota</taxon>
        <taxon>Gammaproteobacteria</taxon>
        <taxon>Thiohalorhabdales</taxon>
        <taxon>Thiohalorhabdaceae</taxon>
        <taxon>Thiohalorhabdus</taxon>
    </lineage>
</organism>
<dbReference type="PANTHER" id="PTHR38420">
    <property type="entry name" value="AP-4-A PHOSPHORYLASE II"/>
    <property type="match status" value="1"/>
</dbReference>
<evidence type="ECO:0000313" key="5">
    <source>
        <dbReference type="Proteomes" id="UP000183104"/>
    </source>
</evidence>
<feature type="active site" description="Nucleophile" evidence="1">
    <location>
        <position position="157"/>
    </location>
</feature>
<dbReference type="InterPro" id="IPR009163">
    <property type="entry name" value="Ap4A_phos1/2"/>
</dbReference>
<gene>
    <name evidence="4" type="ORF">SAMN05661077_2393</name>
</gene>
<dbReference type="Gene3D" id="3.30.428.70">
    <property type="match status" value="1"/>
</dbReference>
<dbReference type="Pfam" id="PF19327">
    <property type="entry name" value="Ap4A_phos_N"/>
    <property type="match status" value="1"/>
</dbReference>
<dbReference type="OrthoDB" id="421767at2"/>
<dbReference type="GO" id="GO:0003877">
    <property type="term" value="F:ATP:ADP adenylyltransferase activity"/>
    <property type="evidence" value="ECO:0007669"/>
    <property type="project" value="InterPro"/>
</dbReference>
<keyword evidence="4" id="KW-0808">Transferase</keyword>
<reference evidence="5" key="1">
    <citation type="submission" date="2016-10" db="EMBL/GenBank/DDBJ databases">
        <authorList>
            <person name="Varghese N."/>
        </authorList>
    </citation>
    <scope>NUCLEOTIDE SEQUENCE [LARGE SCALE GENOMIC DNA]</scope>
    <source>
        <strain evidence="5">HL 19</strain>
    </source>
</reference>
<proteinExistence type="predicted"/>
<dbReference type="InterPro" id="IPR043171">
    <property type="entry name" value="Ap4A_phos1/2-like"/>
</dbReference>
<dbReference type="SUPFAM" id="SSF54197">
    <property type="entry name" value="HIT-like"/>
    <property type="match status" value="1"/>
</dbReference>
<evidence type="ECO:0000259" key="2">
    <source>
        <dbReference type="Pfam" id="PF09830"/>
    </source>
</evidence>
<evidence type="ECO:0000313" key="4">
    <source>
        <dbReference type="EMBL" id="SCY53558.1"/>
    </source>
</evidence>
<dbReference type="PIRSF" id="PIRSF000846">
    <property type="entry name" value="ATP_adenylyltr"/>
    <property type="match status" value="1"/>
</dbReference>
<keyword evidence="5" id="KW-1185">Reference proteome</keyword>
<dbReference type="PANTHER" id="PTHR38420:SF1">
    <property type="entry name" value="PUTATIVE (AFU_ORTHOLOGUE AFUA_5G14690)-RELATED"/>
    <property type="match status" value="1"/>
</dbReference>
<dbReference type="InterPro" id="IPR036265">
    <property type="entry name" value="HIT-like_sf"/>
</dbReference>
<accession>A0A0P9ESU4</accession>